<reference evidence="5" key="1">
    <citation type="submission" date="2019-09" db="EMBL/GenBank/DDBJ databases">
        <authorList>
            <person name="Li J."/>
        </authorList>
    </citation>
    <scope>NUCLEOTIDE SEQUENCE [LARGE SCALE GENOMIC DNA]</scope>
    <source>
        <strain evidence="5">NRBC 14897</strain>
    </source>
</reference>
<dbReference type="EMBL" id="SDPP02000003">
    <property type="protein sequence ID" value="KAA1376551.1"/>
    <property type="molecule type" value="Genomic_DNA"/>
</dbReference>
<dbReference type="SUPFAM" id="SSF46689">
    <property type="entry name" value="Homeodomain-like"/>
    <property type="match status" value="1"/>
</dbReference>
<sequence length="191" mass="20013">MGRPRTISDDTVVSGLTATFRADGYAAASLSTLAQSSGLRSASLYHRFPDGKAGMALAVLAEVERRFTHVLEPLDAGASRSPASDVAEMARRLAEFYADGELACVLDTMTVGDAPAAVVARARALARAWVDAMAHASARAGSDTAQARRRALDAFVRVEGALVASRVLGDVTPFGDVVADLPDLLTRQDVP</sequence>
<gene>
    <name evidence="5" type="ORF">ESP62_014110</name>
</gene>
<organism evidence="5 6">
    <name type="scientific">Aeromicrobium fastidiosum</name>
    <dbReference type="NCBI Taxonomy" id="52699"/>
    <lineage>
        <taxon>Bacteria</taxon>
        <taxon>Bacillati</taxon>
        <taxon>Actinomycetota</taxon>
        <taxon>Actinomycetes</taxon>
        <taxon>Propionibacteriales</taxon>
        <taxon>Nocardioidaceae</taxon>
        <taxon>Aeromicrobium</taxon>
    </lineage>
</organism>
<dbReference type="OrthoDB" id="4567939at2"/>
<evidence type="ECO:0000256" key="1">
    <source>
        <dbReference type="ARBA" id="ARBA00023015"/>
    </source>
</evidence>
<evidence type="ECO:0000313" key="5">
    <source>
        <dbReference type="EMBL" id="KAA1376551.1"/>
    </source>
</evidence>
<feature type="domain" description="HTH tetR-type" evidence="4">
    <location>
        <begin position="19"/>
        <end position="59"/>
    </location>
</feature>
<proteinExistence type="predicted"/>
<keyword evidence="2" id="KW-0238">DNA-binding</keyword>
<keyword evidence="3" id="KW-0804">Transcription</keyword>
<protein>
    <submittedName>
        <fullName evidence="5">TetR/AcrR family transcriptional regulator</fullName>
    </submittedName>
</protein>
<accession>A0A641AL36</accession>
<dbReference type="RefSeq" id="WP_129184720.1">
    <property type="nucleotide sequence ID" value="NZ_JAGIOG010000001.1"/>
</dbReference>
<evidence type="ECO:0000256" key="3">
    <source>
        <dbReference type="ARBA" id="ARBA00023163"/>
    </source>
</evidence>
<keyword evidence="6" id="KW-1185">Reference proteome</keyword>
<keyword evidence="1" id="KW-0805">Transcription regulation</keyword>
<evidence type="ECO:0000259" key="4">
    <source>
        <dbReference type="Pfam" id="PF00440"/>
    </source>
</evidence>
<name>A0A641AL36_9ACTN</name>
<dbReference type="InterPro" id="IPR036271">
    <property type="entry name" value="Tet_transcr_reg_TetR-rel_C_sf"/>
</dbReference>
<dbReference type="SUPFAM" id="SSF48498">
    <property type="entry name" value="Tetracyclin repressor-like, C-terminal domain"/>
    <property type="match status" value="1"/>
</dbReference>
<comment type="caution">
    <text evidence="5">The sequence shown here is derived from an EMBL/GenBank/DDBJ whole genome shotgun (WGS) entry which is preliminary data.</text>
</comment>
<evidence type="ECO:0000313" key="6">
    <source>
        <dbReference type="Proteomes" id="UP001515100"/>
    </source>
</evidence>
<dbReference type="InterPro" id="IPR009057">
    <property type="entry name" value="Homeodomain-like_sf"/>
</dbReference>
<dbReference type="PANTHER" id="PTHR47506">
    <property type="entry name" value="TRANSCRIPTIONAL REGULATORY PROTEIN"/>
    <property type="match status" value="1"/>
</dbReference>
<dbReference type="GO" id="GO:0003677">
    <property type="term" value="F:DNA binding"/>
    <property type="evidence" value="ECO:0007669"/>
    <property type="project" value="UniProtKB-KW"/>
</dbReference>
<dbReference type="Proteomes" id="UP001515100">
    <property type="component" value="Unassembled WGS sequence"/>
</dbReference>
<dbReference type="PANTHER" id="PTHR47506:SF1">
    <property type="entry name" value="HTH-TYPE TRANSCRIPTIONAL REGULATOR YJDC"/>
    <property type="match status" value="1"/>
</dbReference>
<dbReference type="InterPro" id="IPR001647">
    <property type="entry name" value="HTH_TetR"/>
</dbReference>
<dbReference type="Pfam" id="PF00440">
    <property type="entry name" value="TetR_N"/>
    <property type="match status" value="1"/>
</dbReference>
<dbReference type="AlphaFoldDB" id="A0A641AL36"/>
<dbReference type="Gene3D" id="1.10.357.10">
    <property type="entry name" value="Tetracycline Repressor, domain 2"/>
    <property type="match status" value="1"/>
</dbReference>
<evidence type="ECO:0000256" key="2">
    <source>
        <dbReference type="ARBA" id="ARBA00023125"/>
    </source>
</evidence>